<feature type="transmembrane region" description="Helical" evidence="9">
    <location>
        <begin position="46"/>
        <end position="70"/>
    </location>
</feature>
<sequence>MSAGLQKLKVFDQSSLPPQAASDGSVLEQASELAPEREIEKYWRPLLILTALLIFCSLLFSSYMQVMTWLDKPVAQIRVLGDTKYLNKRQLAEKLAAGINAPLLHVDISSLRESILDEPWVHEAKIKRDWPPAVEVVIEEQIPVARWGGKGLLNHQGDIFWPNTSGKYLSLPVLNGPATETQHLMAQYHDLSRLFQGANVKMVGLSMEARGAWSLVLDNGIEVIVGKEQLRERLQRFLHVYQKELSSRAAHIEKVDIRYTNGVAVKWRKLEEQVKAG</sequence>
<evidence type="ECO:0000256" key="6">
    <source>
        <dbReference type="ARBA" id="ARBA00022989"/>
    </source>
</evidence>
<dbReference type="GO" id="GO:0043093">
    <property type="term" value="P:FtsZ-dependent cytokinesis"/>
    <property type="evidence" value="ECO:0007669"/>
    <property type="project" value="UniProtKB-UniRule"/>
</dbReference>
<dbReference type="GO" id="GO:0032153">
    <property type="term" value="C:cell division site"/>
    <property type="evidence" value="ECO:0007669"/>
    <property type="project" value="UniProtKB-UniRule"/>
</dbReference>
<accession>A0A7R6SUW1</accession>
<evidence type="ECO:0000313" key="12">
    <source>
        <dbReference type="Proteomes" id="UP000595332"/>
    </source>
</evidence>
<keyword evidence="3 9" id="KW-0997">Cell inner membrane</keyword>
<keyword evidence="12" id="KW-1185">Reference proteome</keyword>
<dbReference type="Gene3D" id="3.40.50.11690">
    <property type="entry name" value="Cell division protein FtsQ/DivIB"/>
    <property type="match status" value="1"/>
</dbReference>
<proteinExistence type="inferred from homology"/>
<evidence type="ECO:0000259" key="10">
    <source>
        <dbReference type="PROSITE" id="PS51779"/>
    </source>
</evidence>
<dbReference type="AlphaFoldDB" id="A0A7R6SUW1"/>
<keyword evidence="5 9" id="KW-0812">Transmembrane</keyword>
<keyword evidence="8 9" id="KW-0131">Cell cycle</keyword>
<dbReference type="InterPro" id="IPR013685">
    <property type="entry name" value="POTRA_FtsQ_type"/>
</dbReference>
<gene>
    <name evidence="9 11" type="primary">ftsQ</name>
    <name evidence="11" type="ORF">NEJAP_0962</name>
</gene>
<dbReference type="Pfam" id="PF03799">
    <property type="entry name" value="FtsQ_DivIB_C"/>
    <property type="match status" value="1"/>
</dbReference>
<dbReference type="PANTHER" id="PTHR35851">
    <property type="entry name" value="CELL DIVISION PROTEIN FTSQ"/>
    <property type="match status" value="1"/>
</dbReference>
<name>A0A7R6SUW1_9GAMM</name>
<evidence type="ECO:0000256" key="1">
    <source>
        <dbReference type="ARBA" id="ARBA00004370"/>
    </source>
</evidence>
<evidence type="ECO:0000256" key="2">
    <source>
        <dbReference type="ARBA" id="ARBA00022475"/>
    </source>
</evidence>
<dbReference type="Pfam" id="PF08478">
    <property type="entry name" value="POTRA_1"/>
    <property type="match status" value="1"/>
</dbReference>
<evidence type="ECO:0000256" key="9">
    <source>
        <dbReference type="HAMAP-Rule" id="MF_00911"/>
    </source>
</evidence>
<evidence type="ECO:0000256" key="8">
    <source>
        <dbReference type="ARBA" id="ARBA00023306"/>
    </source>
</evidence>
<dbReference type="GO" id="GO:0090529">
    <property type="term" value="P:cell septum assembly"/>
    <property type="evidence" value="ECO:0007669"/>
    <property type="project" value="InterPro"/>
</dbReference>
<dbReference type="RefSeq" id="WP_201349565.1">
    <property type="nucleotide sequence ID" value="NZ_AP014546.1"/>
</dbReference>
<protein>
    <recommendedName>
        <fullName evidence="9">Cell division protein FtsQ</fullName>
    </recommendedName>
</protein>
<keyword evidence="4 9" id="KW-0132">Cell division</keyword>
<evidence type="ECO:0000256" key="4">
    <source>
        <dbReference type="ARBA" id="ARBA00022618"/>
    </source>
</evidence>
<keyword evidence="2 9" id="KW-1003">Cell membrane</keyword>
<evidence type="ECO:0000256" key="5">
    <source>
        <dbReference type="ARBA" id="ARBA00022692"/>
    </source>
</evidence>
<organism evidence="11 12">
    <name type="scientific">Neptunomonas japonica JAMM 1380</name>
    <dbReference type="NCBI Taxonomy" id="1441457"/>
    <lineage>
        <taxon>Bacteria</taxon>
        <taxon>Pseudomonadati</taxon>
        <taxon>Pseudomonadota</taxon>
        <taxon>Gammaproteobacteria</taxon>
        <taxon>Oceanospirillales</taxon>
        <taxon>Oceanospirillaceae</taxon>
        <taxon>Neptunomonas</taxon>
    </lineage>
</organism>
<dbReference type="Gene3D" id="3.10.20.310">
    <property type="entry name" value="membrane protein fhac"/>
    <property type="match status" value="1"/>
</dbReference>
<evidence type="ECO:0000313" key="11">
    <source>
        <dbReference type="EMBL" id="BBB28919.1"/>
    </source>
</evidence>
<dbReference type="GO" id="GO:0005886">
    <property type="term" value="C:plasma membrane"/>
    <property type="evidence" value="ECO:0007669"/>
    <property type="project" value="UniProtKB-SubCell"/>
</dbReference>
<dbReference type="EMBL" id="AP014546">
    <property type="protein sequence ID" value="BBB28919.1"/>
    <property type="molecule type" value="Genomic_DNA"/>
</dbReference>
<feature type="domain" description="POTRA" evidence="10">
    <location>
        <begin position="72"/>
        <end position="141"/>
    </location>
</feature>
<comment type="function">
    <text evidence="9">Essential cell division protein. May link together the upstream cell division proteins, which are predominantly cytoplasmic, with the downstream cell division proteins, which are predominantly periplasmic. May control correct divisome assembly.</text>
</comment>
<comment type="subunit">
    <text evidence="9">Part of a complex composed of FtsB, FtsL and FtsQ.</text>
</comment>
<evidence type="ECO:0000256" key="7">
    <source>
        <dbReference type="ARBA" id="ARBA00023136"/>
    </source>
</evidence>
<dbReference type="PROSITE" id="PS51779">
    <property type="entry name" value="POTRA"/>
    <property type="match status" value="1"/>
</dbReference>
<dbReference type="PANTHER" id="PTHR35851:SF1">
    <property type="entry name" value="CELL DIVISION PROTEIN FTSQ"/>
    <property type="match status" value="1"/>
</dbReference>
<dbReference type="Proteomes" id="UP000595332">
    <property type="component" value="Chromosome"/>
</dbReference>
<comment type="subcellular location">
    <subcellularLocation>
        <location evidence="9">Cell inner membrane</location>
        <topology evidence="9">Single-pass type II membrane protein</topology>
    </subcellularLocation>
    <subcellularLocation>
        <location evidence="1">Membrane</location>
    </subcellularLocation>
    <text evidence="9">Localizes to the division septum.</text>
</comment>
<keyword evidence="6 9" id="KW-1133">Transmembrane helix</keyword>
<dbReference type="InterPro" id="IPR045335">
    <property type="entry name" value="FtsQ_C_sf"/>
</dbReference>
<dbReference type="HAMAP" id="MF_00911">
    <property type="entry name" value="FtsQ_subfam"/>
    <property type="match status" value="1"/>
</dbReference>
<dbReference type="InterPro" id="IPR026579">
    <property type="entry name" value="FtsQ"/>
</dbReference>
<reference evidence="11 12" key="1">
    <citation type="journal article" date="2008" name="Int. J. Syst. Evol. Microbiol.">
        <title>Neptunomonas japonica sp. nov., an Osedax japonicus symbiont-like bacterium isolated from sediment adjacent to sperm whale carcasses off Kagoshima, Japan.</title>
        <authorList>
            <person name="Miyazaki M."/>
            <person name="Nogi Y."/>
            <person name="Fujiwara Y."/>
            <person name="Kawato M."/>
            <person name="Kubokawa K."/>
            <person name="Horikoshi K."/>
        </authorList>
    </citation>
    <scope>NUCLEOTIDE SEQUENCE [LARGE SCALE GENOMIC DNA]</scope>
    <source>
        <strain evidence="11 12">JAMM 1380</strain>
    </source>
</reference>
<dbReference type="KEGG" id="njp:NEJAP_0962"/>
<comment type="similarity">
    <text evidence="9">Belongs to the FtsQ/DivIB family. FtsQ subfamily.</text>
</comment>
<evidence type="ECO:0000256" key="3">
    <source>
        <dbReference type="ARBA" id="ARBA00022519"/>
    </source>
</evidence>
<dbReference type="InterPro" id="IPR034746">
    <property type="entry name" value="POTRA"/>
</dbReference>
<dbReference type="InterPro" id="IPR005548">
    <property type="entry name" value="Cell_div_FtsQ/DivIB_C"/>
</dbReference>
<keyword evidence="7 9" id="KW-0472">Membrane</keyword>